<organism evidence="1 2">
    <name type="scientific">Rhizobium sullae</name>
    <name type="common">Rhizobium hedysari</name>
    <dbReference type="NCBI Taxonomy" id="50338"/>
    <lineage>
        <taxon>Bacteria</taxon>
        <taxon>Pseudomonadati</taxon>
        <taxon>Pseudomonadota</taxon>
        <taxon>Alphaproteobacteria</taxon>
        <taxon>Hyphomicrobiales</taxon>
        <taxon>Rhizobiaceae</taxon>
        <taxon>Rhizobium/Agrobacterium group</taxon>
        <taxon>Rhizobium</taxon>
    </lineage>
</organism>
<dbReference type="Proteomes" id="UP000294576">
    <property type="component" value="Unassembled WGS sequence"/>
</dbReference>
<name>A0A4R3PRQ0_RHISU</name>
<proteinExistence type="predicted"/>
<sequence length="53" mass="5781">MCAESGLTEIAAIRLDAIARLSMSRRNALAVTELFGVAFVVFKHEELGNVPDF</sequence>
<dbReference type="EMBL" id="SMBH01000030">
    <property type="protein sequence ID" value="TCU07021.1"/>
    <property type="molecule type" value="Genomic_DNA"/>
</dbReference>
<reference evidence="1 2" key="1">
    <citation type="submission" date="2019-03" db="EMBL/GenBank/DDBJ databases">
        <title>Genomic Encyclopedia of Type Strains, Phase IV (KMG-V): Genome sequencing to study the core and pangenomes of soil and plant-associated prokaryotes.</title>
        <authorList>
            <person name="Whitman W."/>
        </authorList>
    </citation>
    <scope>NUCLEOTIDE SEQUENCE [LARGE SCALE GENOMIC DNA]</scope>
    <source>
        <strain evidence="1 2">Hc14</strain>
    </source>
</reference>
<comment type="caution">
    <text evidence="1">The sequence shown here is derived from an EMBL/GenBank/DDBJ whole genome shotgun (WGS) entry which is preliminary data.</text>
</comment>
<gene>
    <name evidence="1" type="ORF">EV132_13051</name>
</gene>
<evidence type="ECO:0000313" key="1">
    <source>
        <dbReference type="EMBL" id="TCU07021.1"/>
    </source>
</evidence>
<evidence type="ECO:0000313" key="2">
    <source>
        <dbReference type="Proteomes" id="UP000294576"/>
    </source>
</evidence>
<accession>A0A4R3PRQ0</accession>
<protein>
    <submittedName>
        <fullName evidence="1">Uncharacterized protein</fullName>
    </submittedName>
</protein>
<dbReference type="AlphaFoldDB" id="A0A4R3PRQ0"/>